<comment type="caution">
    <text evidence="10">The sequence shown here is derived from an EMBL/GenBank/DDBJ whole genome shotgun (WGS) entry which is preliminary data.</text>
</comment>
<evidence type="ECO:0000256" key="3">
    <source>
        <dbReference type="ARBA" id="ARBA00022737"/>
    </source>
</evidence>
<feature type="domain" description="C2H2-type" evidence="9">
    <location>
        <begin position="100"/>
        <end position="131"/>
    </location>
</feature>
<keyword evidence="6" id="KW-0539">Nucleus</keyword>
<evidence type="ECO:0000256" key="2">
    <source>
        <dbReference type="ARBA" id="ARBA00022723"/>
    </source>
</evidence>
<dbReference type="SMART" id="SM00355">
    <property type="entry name" value="ZnF_C2H2"/>
    <property type="match status" value="4"/>
</dbReference>
<dbReference type="InterPro" id="IPR013087">
    <property type="entry name" value="Znf_C2H2_type"/>
</dbReference>
<evidence type="ECO:0000313" key="11">
    <source>
        <dbReference type="Proteomes" id="UP001476798"/>
    </source>
</evidence>
<keyword evidence="5" id="KW-0862">Zinc</keyword>
<feature type="non-terminal residue" evidence="10">
    <location>
        <position position="1"/>
    </location>
</feature>
<feature type="domain" description="C2H2-type" evidence="9">
    <location>
        <begin position="42"/>
        <end position="69"/>
    </location>
</feature>
<feature type="domain" description="C2H2-type" evidence="9">
    <location>
        <begin position="72"/>
        <end position="99"/>
    </location>
</feature>
<gene>
    <name evidence="10" type="ORF">GOODEAATRI_021849</name>
</gene>
<evidence type="ECO:0000256" key="5">
    <source>
        <dbReference type="ARBA" id="ARBA00022833"/>
    </source>
</evidence>
<dbReference type="InterPro" id="IPR036236">
    <property type="entry name" value="Znf_C2H2_sf"/>
</dbReference>
<dbReference type="Gene3D" id="3.30.160.60">
    <property type="entry name" value="Classic Zinc Finger"/>
    <property type="match status" value="3"/>
</dbReference>
<keyword evidence="2" id="KW-0479">Metal-binding</keyword>
<keyword evidence="3" id="KW-0677">Repeat</keyword>
<feature type="domain" description="C2H2-type" evidence="9">
    <location>
        <begin position="14"/>
        <end position="41"/>
    </location>
</feature>
<dbReference type="Pfam" id="PF00096">
    <property type="entry name" value="zf-C2H2"/>
    <property type="match status" value="3"/>
</dbReference>
<feature type="region of interest" description="Disordered" evidence="8">
    <location>
        <begin position="152"/>
        <end position="208"/>
    </location>
</feature>
<evidence type="ECO:0000256" key="8">
    <source>
        <dbReference type="SAM" id="MobiDB-lite"/>
    </source>
</evidence>
<dbReference type="EMBL" id="JAHRIO010092131">
    <property type="protein sequence ID" value="MEQ2189111.1"/>
    <property type="molecule type" value="Genomic_DNA"/>
</dbReference>
<protein>
    <recommendedName>
        <fullName evidence="9">C2H2-type domain-containing protein</fullName>
    </recommendedName>
</protein>
<sequence length="334" mass="36748">LLHHPCHPQGSRPFRCATCGKGFKRPSDLRQHERTHSEERPFHCDECQMSFKQQYALVRHRRTHKDPSDRPFKCSLCDKGFMQPSHLLYHQHVHGMDNLFKCASCQKEFSQSGELLRHKCGESSNSSPDKPYKFYPGYQRFHIPGIFLPPAPPSPAPPPFLRSPLPGRSAGCRANSRDPGPLSLRTAPGSQGPACPAEPVAHDAGSADVGTRSRVFPVGATSPRYRELTTSIFAAASTAPSASGRPATDPWLLSSTFLPHAAALPILKSTPASLSRPNYPHSGRPPRRPPSGVRATGPTMPGPVAGSKARVYADVNTLKSREYWDYEAHVPNWK</sequence>
<dbReference type="PANTHER" id="PTHR24394:SF29">
    <property type="entry name" value="MYONEURIN"/>
    <property type="match status" value="1"/>
</dbReference>
<evidence type="ECO:0000313" key="10">
    <source>
        <dbReference type="EMBL" id="MEQ2189111.1"/>
    </source>
</evidence>
<comment type="subcellular location">
    <subcellularLocation>
        <location evidence="1">Nucleus</location>
    </subcellularLocation>
</comment>
<evidence type="ECO:0000259" key="9">
    <source>
        <dbReference type="PROSITE" id="PS50157"/>
    </source>
</evidence>
<feature type="compositionally biased region" description="Pro residues" evidence="8">
    <location>
        <begin position="152"/>
        <end position="161"/>
    </location>
</feature>
<name>A0ABV0Q0M5_9TELE</name>
<keyword evidence="4 7" id="KW-0863">Zinc-finger</keyword>
<evidence type="ECO:0000256" key="6">
    <source>
        <dbReference type="ARBA" id="ARBA00023242"/>
    </source>
</evidence>
<dbReference type="PANTHER" id="PTHR24394">
    <property type="entry name" value="ZINC FINGER PROTEIN"/>
    <property type="match status" value="1"/>
</dbReference>
<organism evidence="10 11">
    <name type="scientific">Goodea atripinnis</name>
    <dbReference type="NCBI Taxonomy" id="208336"/>
    <lineage>
        <taxon>Eukaryota</taxon>
        <taxon>Metazoa</taxon>
        <taxon>Chordata</taxon>
        <taxon>Craniata</taxon>
        <taxon>Vertebrata</taxon>
        <taxon>Euteleostomi</taxon>
        <taxon>Actinopterygii</taxon>
        <taxon>Neopterygii</taxon>
        <taxon>Teleostei</taxon>
        <taxon>Neoteleostei</taxon>
        <taxon>Acanthomorphata</taxon>
        <taxon>Ovalentaria</taxon>
        <taxon>Atherinomorphae</taxon>
        <taxon>Cyprinodontiformes</taxon>
        <taxon>Goodeidae</taxon>
        <taxon>Goodea</taxon>
    </lineage>
</organism>
<evidence type="ECO:0000256" key="4">
    <source>
        <dbReference type="ARBA" id="ARBA00022771"/>
    </source>
</evidence>
<dbReference type="Proteomes" id="UP001476798">
    <property type="component" value="Unassembled WGS sequence"/>
</dbReference>
<evidence type="ECO:0000256" key="7">
    <source>
        <dbReference type="PROSITE-ProRule" id="PRU00042"/>
    </source>
</evidence>
<dbReference type="PROSITE" id="PS50157">
    <property type="entry name" value="ZINC_FINGER_C2H2_2"/>
    <property type="match status" value="4"/>
</dbReference>
<feature type="region of interest" description="Disordered" evidence="8">
    <location>
        <begin position="269"/>
        <end position="306"/>
    </location>
</feature>
<reference evidence="10 11" key="1">
    <citation type="submission" date="2021-06" db="EMBL/GenBank/DDBJ databases">
        <authorList>
            <person name="Palmer J.M."/>
        </authorList>
    </citation>
    <scope>NUCLEOTIDE SEQUENCE [LARGE SCALE GENOMIC DNA]</scope>
    <source>
        <strain evidence="10 11">GA_2019</strain>
        <tissue evidence="10">Muscle</tissue>
    </source>
</reference>
<evidence type="ECO:0000256" key="1">
    <source>
        <dbReference type="ARBA" id="ARBA00004123"/>
    </source>
</evidence>
<proteinExistence type="predicted"/>
<accession>A0ABV0Q0M5</accession>
<keyword evidence="11" id="KW-1185">Reference proteome</keyword>
<dbReference type="SUPFAM" id="SSF57667">
    <property type="entry name" value="beta-beta-alpha zinc fingers"/>
    <property type="match status" value="2"/>
</dbReference>
<dbReference type="PROSITE" id="PS00028">
    <property type="entry name" value="ZINC_FINGER_C2H2_1"/>
    <property type="match status" value="3"/>
</dbReference>